<evidence type="ECO:0000256" key="1">
    <source>
        <dbReference type="ARBA" id="ARBA00022737"/>
    </source>
</evidence>
<evidence type="ECO:0000313" key="5">
    <source>
        <dbReference type="Proteomes" id="UP001218218"/>
    </source>
</evidence>
<evidence type="ECO:0000256" key="3">
    <source>
        <dbReference type="PROSITE-ProRule" id="PRU00023"/>
    </source>
</evidence>
<keyword evidence="1" id="KW-0677">Repeat</keyword>
<dbReference type="PANTHER" id="PTHR24171">
    <property type="entry name" value="ANKYRIN REPEAT DOMAIN-CONTAINING PROTEIN 39-RELATED"/>
    <property type="match status" value="1"/>
</dbReference>
<feature type="non-terminal residue" evidence="4">
    <location>
        <position position="1"/>
    </location>
</feature>
<feature type="repeat" description="ANK" evidence="3">
    <location>
        <begin position="121"/>
        <end position="157"/>
    </location>
</feature>
<proteinExistence type="predicted"/>
<dbReference type="PROSITE" id="PS50088">
    <property type="entry name" value="ANK_REPEAT"/>
    <property type="match status" value="3"/>
</dbReference>
<keyword evidence="5" id="KW-1185">Reference proteome</keyword>
<dbReference type="Gene3D" id="1.25.40.20">
    <property type="entry name" value="Ankyrin repeat-containing domain"/>
    <property type="match status" value="2"/>
</dbReference>
<reference evidence="4" key="1">
    <citation type="submission" date="2023-03" db="EMBL/GenBank/DDBJ databases">
        <title>Massive genome expansion in bonnet fungi (Mycena s.s.) driven by repeated elements and novel gene families across ecological guilds.</title>
        <authorList>
            <consortium name="Lawrence Berkeley National Laboratory"/>
            <person name="Harder C.B."/>
            <person name="Miyauchi S."/>
            <person name="Viragh M."/>
            <person name="Kuo A."/>
            <person name="Thoen E."/>
            <person name="Andreopoulos B."/>
            <person name="Lu D."/>
            <person name="Skrede I."/>
            <person name="Drula E."/>
            <person name="Henrissat B."/>
            <person name="Morin E."/>
            <person name="Kohler A."/>
            <person name="Barry K."/>
            <person name="LaButti K."/>
            <person name="Morin E."/>
            <person name="Salamov A."/>
            <person name="Lipzen A."/>
            <person name="Mereny Z."/>
            <person name="Hegedus B."/>
            <person name="Baldrian P."/>
            <person name="Stursova M."/>
            <person name="Weitz H."/>
            <person name="Taylor A."/>
            <person name="Grigoriev I.V."/>
            <person name="Nagy L.G."/>
            <person name="Martin F."/>
            <person name="Kauserud H."/>
        </authorList>
    </citation>
    <scope>NUCLEOTIDE SEQUENCE</scope>
    <source>
        <strain evidence="4">CBHHK002</strain>
    </source>
</reference>
<feature type="repeat" description="ANK" evidence="3">
    <location>
        <begin position="1"/>
        <end position="31"/>
    </location>
</feature>
<evidence type="ECO:0000256" key="2">
    <source>
        <dbReference type="ARBA" id="ARBA00023043"/>
    </source>
</evidence>
<feature type="repeat" description="ANK" evidence="3">
    <location>
        <begin position="58"/>
        <end position="90"/>
    </location>
</feature>
<gene>
    <name evidence="4" type="ORF">DFH08DRAFT_684318</name>
</gene>
<dbReference type="SMART" id="SM00248">
    <property type="entry name" value="ANK"/>
    <property type="match status" value="4"/>
</dbReference>
<organism evidence="4 5">
    <name type="scientific">Mycena albidolilacea</name>
    <dbReference type="NCBI Taxonomy" id="1033008"/>
    <lineage>
        <taxon>Eukaryota</taxon>
        <taxon>Fungi</taxon>
        <taxon>Dikarya</taxon>
        <taxon>Basidiomycota</taxon>
        <taxon>Agaricomycotina</taxon>
        <taxon>Agaricomycetes</taxon>
        <taxon>Agaricomycetidae</taxon>
        <taxon>Agaricales</taxon>
        <taxon>Marasmiineae</taxon>
        <taxon>Mycenaceae</taxon>
        <taxon>Mycena</taxon>
    </lineage>
</organism>
<protein>
    <submittedName>
        <fullName evidence="4">Ankyrin repeat-containing domain protein</fullName>
    </submittedName>
</protein>
<dbReference type="PROSITE" id="PS50297">
    <property type="entry name" value="ANK_REP_REGION"/>
    <property type="match status" value="1"/>
</dbReference>
<comment type="caution">
    <text evidence="4">The sequence shown here is derived from an EMBL/GenBank/DDBJ whole genome shotgun (WGS) entry which is preliminary data.</text>
</comment>
<dbReference type="Proteomes" id="UP001218218">
    <property type="component" value="Unassembled WGS sequence"/>
</dbReference>
<accession>A0AAD7AK61</accession>
<keyword evidence="2 3" id="KW-0040">ANK repeat</keyword>
<dbReference type="SUPFAM" id="SSF48403">
    <property type="entry name" value="Ankyrin repeat"/>
    <property type="match status" value="1"/>
</dbReference>
<dbReference type="InterPro" id="IPR036770">
    <property type="entry name" value="Ankyrin_rpt-contain_sf"/>
</dbReference>
<sequence length="204" mass="22518">GDALINAVQAGDAEISEYLISVGADVNFQNMGSALWHATSRNQLASVQFLLASGADPNLNMPLLTAARYGRLDIVQALVERGGDINIRDIADRNVLLESTSIELLLFFLEHGADPNNADDEGNTALHITCGKRHDEYGTAFVQLLCEFGAIPDKTNDRRRTAVDLVLTNEMPEVVEILEPYVQTPALQAKIARWWKKREKTESQ</sequence>
<name>A0AAD7AK61_9AGAR</name>
<evidence type="ECO:0000313" key="4">
    <source>
        <dbReference type="EMBL" id="KAJ7361130.1"/>
    </source>
</evidence>
<dbReference type="InterPro" id="IPR002110">
    <property type="entry name" value="Ankyrin_rpt"/>
</dbReference>
<dbReference type="Pfam" id="PF12796">
    <property type="entry name" value="Ank_2"/>
    <property type="match status" value="2"/>
</dbReference>
<dbReference type="EMBL" id="JARIHO010000005">
    <property type="protein sequence ID" value="KAJ7361130.1"/>
    <property type="molecule type" value="Genomic_DNA"/>
</dbReference>
<dbReference type="AlphaFoldDB" id="A0AAD7AK61"/>